<dbReference type="PROSITE" id="PS51272">
    <property type="entry name" value="SLH"/>
    <property type="match status" value="2"/>
</dbReference>
<name>A0A846RLW1_9MICC</name>
<evidence type="ECO:0000256" key="11">
    <source>
        <dbReference type="RuleBase" id="RU003355"/>
    </source>
</evidence>
<keyword evidence="4 10" id="KW-0645">Protease</keyword>
<dbReference type="SUPFAM" id="SSF52743">
    <property type="entry name" value="Subtilisin-like"/>
    <property type="match status" value="1"/>
</dbReference>
<dbReference type="GO" id="GO:0006508">
    <property type="term" value="P:proteolysis"/>
    <property type="evidence" value="ECO:0007669"/>
    <property type="project" value="UniProtKB-KW"/>
</dbReference>
<reference evidence="14 15" key="1">
    <citation type="submission" date="2020-03" db="EMBL/GenBank/DDBJ databases">
        <title>Sequencing the genomes of 1000 actinobacteria strains.</title>
        <authorList>
            <person name="Klenk H.-P."/>
        </authorList>
    </citation>
    <scope>NUCLEOTIDE SEQUENCE [LARGE SCALE GENOMIC DNA]</scope>
    <source>
        <strain evidence="14 15">DSM 16403</strain>
    </source>
</reference>
<feature type="domain" description="SLH" evidence="13">
    <location>
        <begin position="631"/>
        <end position="698"/>
    </location>
</feature>
<evidence type="ECO:0000256" key="8">
    <source>
        <dbReference type="ARBA" id="ARBA00023145"/>
    </source>
</evidence>
<dbReference type="FunFam" id="3.40.50.200:FF:000022">
    <property type="entry name" value="Extracellular protease"/>
    <property type="match status" value="1"/>
</dbReference>
<dbReference type="InterPro" id="IPR000209">
    <property type="entry name" value="Peptidase_S8/S53_dom"/>
</dbReference>
<evidence type="ECO:0000256" key="12">
    <source>
        <dbReference type="SAM" id="SignalP"/>
    </source>
</evidence>
<comment type="subcellular location">
    <subcellularLocation>
        <location evidence="1">Secreted</location>
    </subcellularLocation>
</comment>
<gene>
    <name evidence="14" type="ORF">BJ994_000360</name>
</gene>
<dbReference type="EC" id="3.4.21.-" evidence="14"/>
<evidence type="ECO:0000313" key="14">
    <source>
        <dbReference type="EMBL" id="NJC21284.1"/>
    </source>
</evidence>
<feature type="active site" description="Charge relay system" evidence="9 10">
    <location>
        <position position="236"/>
    </location>
</feature>
<feature type="chain" id="PRO_5039081842" evidence="12">
    <location>
        <begin position="25"/>
        <end position="767"/>
    </location>
</feature>
<dbReference type="InterPro" id="IPR036852">
    <property type="entry name" value="Peptidase_S8/S53_dom_sf"/>
</dbReference>
<dbReference type="InterPro" id="IPR006311">
    <property type="entry name" value="TAT_signal"/>
</dbReference>
<dbReference type="InterPro" id="IPR001119">
    <property type="entry name" value="SLH_dom"/>
</dbReference>
<evidence type="ECO:0000313" key="15">
    <source>
        <dbReference type="Proteomes" id="UP000547458"/>
    </source>
</evidence>
<organism evidence="14 15">
    <name type="scientific">Arthrobacter pigmenti</name>
    <dbReference type="NCBI Taxonomy" id="271432"/>
    <lineage>
        <taxon>Bacteria</taxon>
        <taxon>Bacillati</taxon>
        <taxon>Actinomycetota</taxon>
        <taxon>Actinomycetes</taxon>
        <taxon>Micrococcales</taxon>
        <taxon>Micrococcaceae</taxon>
        <taxon>Arthrobacter</taxon>
    </lineage>
</organism>
<evidence type="ECO:0000256" key="9">
    <source>
        <dbReference type="PIRSR" id="PIRSR615500-1"/>
    </source>
</evidence>
<dbReference type="InterPro" id="IPR050131">
    <property type="entry name" value="Peptidase_S8_subtilisin-like"/>
</dbReference>
<dbReference type="PROSITE" id="PS51318">
    <property type="entry name" value="TAT"/>
    <property type="match status" value="1"/>
</dbReference>
<dbReference type="AlphaFoldDB" id="A0A846RLW1"/>
<keyword evidence="6 10" id="KW-0378">Hydrolase</keyword>
<keyword evidence="3" id="KW-0964">Secreted</keyword>
<dbReference type="PROSITE" id="PS00138">
    <property type="entry name" value="SUBTILASE_SER"/>
    <property type="match status" value="1"/>
</dbReference>
<feature type="signal peptide" evidence="12">
    <location>
        <begin position="1"/>
        <end position="24"/>
    </location>
</feature>
<comment type="similarity">
    <text evidence="2 10 11">Belongs to the peptidase S8 family.</text>
</comment>
<dbReference type="Gene3D" id="3.40.50.200">
    <property type="entry name" value="Peptidase S8/S53 domain"/>
    <property type="match status" value="1"/>
</dbReference>
<dbReference type="InterPro" id="IPR022398">
    <property type="entry name" value="Peptidase_S8_His-AS"/>
</dbReference>
<proteinExistence type="inferred from homology"/>
<dbReference type="Pfam" id="PF00082">
    <property type="entry name" value="Peptidase_S8"/>
    <property type="match status" value="1"/>
</dbReference>
<dbReference type="EMBL" id="JAATJL010000001">
    <property type="protein sequence ID" value="NJC21284.1"/>
    <property type="molecule type" value="Genomic_DNA"/>
</dbReference>
<dbReference type="Pfam" id="PF00395">
    <property type="entry name" value="SLH"/>
    <property type="match status" value="1"/>
</dbReference>
<dbReference type="Proteomes" id="UP000547458">
    <property type="component" value="Unassembled WGS sequence"/>
</dbReference>
<keyword evidence="5 12" id="KW-0732">Signal</keyword>
<keyword evidence="15" id="KW-1185">Reference proteome</keyword>
<dbReference type="InterPro" id="IPR023828">
    <property type="entry name" value="Peptidase_S8_Ser-AS"/>
</dbReference>
<feature type="domain" description="SLH" evidence="13">
    <location>
        <begin position="699"/>
        <end position="765"/>
    </location>
</feature>
<dbReference type="PROSITE" id="PS00137">
    <property type="entry name" value="SUBTILASE_HIS"/>
    <property type="match status" value="1"/>
</dbReference>
<evidence type="ECO:0000256" key="2">
    <source>
        <dbReference type="ARBA" id="ARBA00011073"/>
    </source>
</evidence>
<dbReference type="PRINTS" id="PR00723">
    <property type="entry name" value="SUBTILISIN"/>
</dbReference>
<dbReference type="PROSITE" id="PS00136">
    <property type="entry name" value="SUBTILASE_ASP"/>
    <property type="match status" value="1"/>
</dbReference>
<comment type="caution">
    <text evidence="14">The sequence shown here is derived from an EMBL/GenBank/DDBJ whole genome shotgun (WGS) entry which is preliminary data.</text>
</comment>
<evidence type="ECO:0000256" key="10">
    <source>
        <dbReference type="PROSITE-ProRule" id="PRU01240"/>
    </source>
</evidence>
<dbReference type="InterPro" id="IPR034176">
    <property type="entry name" value="Peptidases_S8_13"/>
</dbReference>
<dbReference type="InterPro" id="IPR015500">
    <property type="entry name" value="Peptidase_S8_subtilisin-rel"/>
</dbReference>
<dbReference type="PANTHER" id="PTHR43806:SF11">
    <property type="entry name" value="CEREVISIN-RELATED"/>
    <property type="match status" value="1"/>
</dbReference>
<evidence type="ECO:0000256" key="6">
    <source>
        <dbReference type="ARBA" id="ARBA00022801"/>
    </source>
</evidence>
<evidence type="ECO:0000256" key="7">
    <source>
        <dbReference type="ARBA" id="ARBA00022825"/>
    </source>
</evidence>
<dbReference type="PANTHER" id="PTHR43806">
    <property type="entry name" value="PEPTIDASE S8"/>
    <property type="match status" value="1"/>
</dbReference>
<feature type="active site" description="Charge relay system" evidence="9 10">
    <location>
        <position position="416"/>
    </location>
</feature>
<keyword evidence="8" id="KW-0865">Zymogen</keyword>
<sequence length="767" mass="80182">MIVSRTRRGLSSAAAALVLASVTAGSLVAVPASGAELSFTMLESATSLDGVEYPDRFIVKFAGAGAVNAGVRQEAYLDASRVAHTPLTEVKTTVDGAAVTAAGGDLTPAQAQAVLDELSARPDVEYAEVDRWVKAAATPTDPFYPDQWNLSDQIAGMRLNAAWDRSTGAGVRVAVIDTGITTHRDLAGNVIGGYDFVSDLDVAVDGNGRDNNPQDPGDWCDVPTGNGTERIPSSWHGTHVAGIVAAQANNGLGVAGVAYGAKVQPVRALGACGGWESDIADAIVWAAGGSVSNVPANPTPAKVINLSLGADGACDGVFQSAIDTATQRGAVVVVAAGNEDQNVANVAPANCANVISVGATGRDGARALYSNFGTGVDVSAPGGDFVTGDEGGILSTWNSGDTGPASESYAMMEGTSMAAPHVAGAAALMLSLNPALSPAQVESLMKQSARPLPVPCALGCGTGLVDGTAAVAAASASLKTFEAPTPIITGFSAVGYPLDVVPGSWTAGATLRYQWYRSGNPIFGATGSRHNVTSADIGTVLSVKVTGSKPGYRAASATSKNTLAVPAPFVDVRAGRIFHREISWMAARHISLGWNNDDGTSTYRPLLAVNRDVMARFMYRLAGSLEYAPPARSPFTDVPTTHVFYKEIAWLAESKVSEGWANRNGTRSFRPYEPVNRDVMAVFMYRLAGFNEYDYAPPARSPFVDVPTTHIFYKEIAWLAESKVSEGWSVGDNQEFRPYTAVNRDVMAAFMYRFHEKFDAVQLAPAP</sequence>
<feature type="active site" description="Charge relay system" evidence="9 10">
    <location>
        <position position="177"/>
    </location>
</feature>
<dbReference type="CDD" id="cd07496">
    <property type="entry name" value="Peptidases_S8_13"/>
    <property type="match status" value="1"/>
</dbReference>
<dbReference type="PROSITE" id="PS51892">
    <property type="entry name" value="SUBTILASE"/>
    <property type="match status" value="1"/>
</dbReference>
<evidence type="ECO:0000256" key="5">
    <source>
        <dbReference type="ARBA" id="ARBA00022729"/>
    </source>
</evidence>
<evidence type="ECO:0000259" key="13">
    <source>
        <dbReference type="PROSITE" id="PS51272"/>
    </source>
</evidence>
<accession>A0A846RLW1</accession>
<dbReference type="InterPro" id="IPR023827">
    <property type="entry name" value="Peptidase_S8_Asp-AS"/>
</dbReference>
<evidence type="ECO:0000256" key="4">
    <source>
        <dbReference type="ARBA" id="ARBA00022670"/>
    </source>
</evidence>
<evidence type="ECO:0000256" key="3">
    <source>
        <dbReference type="ARBA" id="ARBA00022525"/>
    </source>
</evidence>
<keyword evidence="7 10" id="KW-0720">Serine protease</keyword>
<dbReference type="Gene3D" id="2.60.40.2700">
    <property type="match status" value="1"/>
</dbReference>
<protein>
    <submittedName>
        <fullName evidence="14">Serine protease</fullName>
        <ecNumber evidence="14">3.4.21.-</ecNumber>
    </submittedName>
</protein>
<evidence type="ECO:0000256" key="1">
    <source>
        <dbReference type="ARBA" id="ARBA00004613"/>
    </source>
</evidence>
<dbReference type="GO" id="GO:0005576">
    <property type="term" value="C:extracellular region"/>
    <property type="evidence" value="ECO:0007669"/>
    <property type="project" value="UniProtKB-SubCell"/>
</dbReference>
<dbReference type="GO" id="GO:0004252">
    <property type="term" value="F:serine-type endopeptidase activity"/>
    <property type="evidence" value="ECO:0007669"/>
    <property type="project" value="UniProtKB-UniRule"/>
</dbReference>
<dbReference type="RefSeq" id="WP_167990842.1">
    <property type="nucleotide sequence ID" value="NZ_JAATJL010000001.1"/>
</dbReference>